<feature type="signal peptide" evidence="1">
    <location>
        <begin position="1"/>
        <end position="20"/>
    </location>
</feature>
<accession>A0A7S0M1Q1</accession>
<evidence type="ECO:0000313" key="2">
    <source>
        <dbReference type="EMBL" id="CAD8628917.1"/>
    </source>
</evidence>
<evidence type="ECO:0000256" key="1">
    <source>
        <dbReference type="SAM" id="SignalP"/>
    </source>
</evidence>
<sequence length="166" mass="17953">MMTILFACAVAACFAANAEGFLQSNTLGFTILDSPNKWNGIGRMVGGTRPAAHRILMRDRSITSGFLQGDKVEVIADVRTRGASTMGLRGFVQSIWEKCEVDPACCCAENGMEEASVAVRFDLEPAQAARFCWPDGEVEPSFTSYFSTEELRLVSPDSPASASAER</sequence>
<dbReference type="AlphaFoldDB" id="A0A7S0M1Q1"/>
<organism evidence="2">
    <name type="scientific">Cryptomonas curvata</name>
    <dbReference type="NCBI Taxonomy" id="233186"/>
    <lineage>
        <taxon>Eukaryota</taxon>
        <taxon>Cryptophyceae</taxon>
        <taxon>Cryptomonadales</taxon>
        <taxon>Cryptomonadaceae</taxon>
        <taxon>Cryptomonas</taxon>
    </lineage>
</organism>
<name>A0A7S0M1Q1_9CRYP</name>
<keyword evidence="1" id="KW-0732">Signal</keyword>
<gene>
    <name evidence="2" type="ORF">CCUR1050_LOCUS6596</name>
</gene>
<reference evidence="2" key="1">
    <citation type="submission" date="2021-01" db="EMBL/GenBank/DDBJ databases">
        <authorList>
            <person name="Corre E."/>
            <person name="Pelletier E."/>
            <person name="Niang G."/>
            <person name="Scheremetjew M."/>
            <person name="Finn R."/>
            <person name="Kale V."/>
            <person name="Holt S."/>
            <person name="Cochrane G."/>
            <person name="Meng A."/>
            <person name="Brown T."/>
            <person name="Cohen L."/>
        </authorList>
    </citation>
    <scope>NUCLEOTIDE SEQUENCE</scope>
    <source>
        <strain evidence="2">CCAP979/52</strain>
    </source>
</reference>
<protein>
    <submittedName>
        <fullName evidence="2">Uncharacterized protein</fullName>
    </submittedName>
</protein>
<dbReference type="EMBL" id="HBEZ01011975">
    <property type="protein sequence ID" value="CAD8628917.1"/>
    <property type="molecule type" value="Transcribed_RNA"/>
</dbReference>
<proteinExistence type="predicted"/>
<feature type="chain" id="PRO_5030773557" evidence="1">
    <location>
        <begin position="21"/>
        <end position="166"/>
    </location>
</feature>